<proteinExistence type="predicted"/>
<dbReference type="EMBL" id="CP115450">
    <property type="protein sequence ID" value="WBP91137.1"/>
    <property type="molecule type" value="Genomic_DNA"/>
</dbReference>
<feature type="chain" id="PRO_5046094240" description="Secreted protein" evidence="1">
    <location>
        <begin position="31"/>
        <end position="121"/>
    </location>
</feature>
<keyword evidence="3" id="KW-1185">Reference proteome</keyword>
<sequence>MIRKRTAVRLGAVVAVATVGLGLSTGLASADTTFGANVPGCAGGMVDRFYDGHDHVQGYATSTGGAACGVVLHQSNGGSSSNWTNIPGDTAWTENLLDSGITSYVVVCNGDTGRCATSASY</sequence>
<evidence type="ECO:0008006" key="4">
    <source>
        <dbReference type="Google" id="ProtNLM"/>
    </source>
</evidence>
<evidence type="ECO:0000256" key="1">
    <source>
        <dbReference type="SAM" id="SignalP"/>
    </source>
</evidence>
<dbReference type="Proteomes" id="UP001212821">
    <property type="component" value="Chromosome"/>
</dbReference>
<evidence type="ECO:0000313" key="3">
    <source>
        <dbReference type="Proteomes" id="UP001212821"/>
    </source>
</evidence>
<reference evidence="3" key="1">
    <citation type="submission" date="2022-12" db="EMBL/GenBank/DDBJ databases">
        <authorList>
            <person name="Mo P."/>
        </authorList>
    </citation>
    <scope>NUCLEOTIDE SEQUENCE [LARGE SCALE GENOMIC DNA]</scope>
    <source>
        <strain evidence="3">HUAS 3-15</strain>
    </source>
</reference>
<name>A0ABY7QF38_9ACTN</name>
<keyword evidence="1" id="KW-0732">Signal</keyword>
<protein>
    <recommendedName>
        <fullName evidence="4">Secreted protein</fullName>
    </recommendedName>
</protein>
<dbReference type="RefSeq" id="WP_270150321.1">
    <property type="nucleotide sequence ID" value="NZ_CP115450.1"/>
</dbReference>
<gene>
    <name evidence="2" type="ORF">O1G21_38180</name>
</gene>
<feature type="signal peptide" evidence="1">
    <location>
        <begin position="1"/>
        <end position="30"/>
    </location>
</feature>
<accession>A0ABY7QF38</accession>
<evidence type="ECO:0000313" key="2">
    <source>
        <dbReference type="EMBL" id="WBP91137.1"/>
    </source>
</evidence>
<organism evidence="2 3">
    <name type="scientific">Kitasatospora cathayae</name>
    <dbReference type="NCBI Taxonomy" id="3004092"/>
    <lineage>
        <taxon>Bacteria</taxon>
        <taxon>Bacillati</taxon>
        <taxon>Actinomycetota</taxon>
        <taxon>Actinomycetes</taxon>
        <taxon>Kitasatosporales</taxon>
        <taxon>Streptomycetaceae</taxon>
        <taxon>Kitasatospora</taxon>
    </lineage>
</organism>